<dbReference type="InterPro" id="IPR051121">
    <property type="entry name" value="FAH"/>
</dbReference>
<dbReference type="PANTHER" id="PTHR42796:SF4">
    <property type="entry name" value="FUMARYLACETOACETATE HYDROLASE DOMAIN-CONTAINING PROTEIN 2A"/>
    <property type="match status" value="1"/>
</dbReference>
<evidence type="ECO:0000256" key="2">
    <source>
        <dbReference type="ARBA" id="ARBA00022723"/>
    </source>
</evidence>
<evidence type="ECO:0000313" key="4">
    <source>
        <dbReference type="EMBL" id="KAA0920578.1"/>
    </source>
</evidence>
<reference evidence="4 5" key="1">
    <citation type="submission" date="2019-05" db="EMBL/GenBank/DDBJ databases">
        <authorList>
            <person name="Hariharan J."/>
            <person name="Choudoir M.J."/>
            <person name="Diebold P."/>
            <person name="Panke-Buisse K."/>
            <person name="Buckley D.H."/>
        </authorList>
    </citation>
    <scope>NUCLEOTIDE SEQUENCE [LARGE SCALE GENOMIC DNA]</scope>
    <source>
        <strain evidence="4 5">SUN51</strain>
    </source>
</reference>
<dbReference type="EMBL" id="VDFC01000095">
    <property type="protein sequence ID" value="KAA0920578.1"/>
    <property type="molecule type" value="Genomic_DNA"/>
</dbReference>
<organism evidence="4 5">
    <name type="scientific">Streptomyces apricus</name>
    <dbReference type="NCBI Taxonomy" id="1828112"/>
    <lineage>
        <taxon>Bacteria</taxon>
        <taxon>Bacillati</taxon>
        <taxon>Actinomycetota</taxon>
        <taxon>Actinomycetes</taxon>
        <taxon>Kitasatosporales</taxon>
        <taxon>Streptomycetaceae</taxon>
        <taxon>Streptomyces</taxon>
    </lineage>
</organism>
<dbReference type="Pfam" id="PF01557">
    <property type="entry name" value="FAA_hydrolase"/>
    <property type="match status" value="1"/>
</dbReference>
<sequence length="286" mass="30000">MRLTTVRLTRDRTAAARMDKRHLTLLAHTDVGTLIASGPDWVRHAAADTAERLPLKDATPAERLYSPARVIRVERNYPTRTKELGVHRPSAPSARVTRPGAITGARTSIPLPASEAGTSWGFELGVVISRGAHHIPASSSLRHIAGYVVIGHLDATGDATRQPNRAPVTSTGPFDAVLLLGPTLVTPDQLPPGGRGLTVTATLDGRLVQKANTSELYFDVATLVAHASTLAPLRPGDLIATGTPGGTHGHRLAPGQHLAAGIKGLGDINVSVTAEAAQQPLPSNRS</sequence>
<evidence type="ECO:0000313" key="5">
    <source>
        <dbReference type="Proteomes" id="UP000324965"/>
    </source>
</evidence>
<evidence type="ECO:0000256" key="1">
    <source>
        <dbReference type="ARBA" id="ARBA00010211"/>
    </source>
</evidence>
<feature type="domain" description="Fumarylacetoacetase-like C-terminal" evidence="3">
    <location>
        <begin position="70"/>
        <end position="272"/>
    </location>
</feature>
<gene>
    <name evidence="4" type="ORF">FGF04_37570</name>
</gene>
<dbReference type="RefSeq" id="WP_149515875.1">
    <property type="nucleotide sequence ID" value="NZ_VDFC01000095.1"/>
</dbReference>
<keyword evidence="5" id="KW-1185">Reference proteome</keyword>
<dbReference type="GO" id="GO:0003824">
    <property type="term" value="F:catalytic activity"/>
    <property type="evidence" value="ECO:0007669"/>
    <property type="project" value="InterPro"/>
</dbReference>
<keyword evidence="2" id="KW-0479">Metal-binding</keyword>
<dbReference type="SUPFAM" id="SSF56529">
    <property type="entry name" value="FAH"/>
    <property type="match status" value="1"/>
</dbReference>
<dbReference type="PANTHER" id="PTHR42796">
    <property type="entry name" value="FUMARYLACETOACETATE HYDROLASE DOMAIN-CONTAINING PROTEIN 2A-RELATED"/>
    <property type="match status" value="1"/>
</dbReference>
<evidence type="ECO:0000259" key="3">
    <source>
        <dbReference type="Pfam" id="PF01557"/>
    </source>
</evidence>
<dbReference type="Proteomes" id="UP000324965">
    <property type="component" value="Unassembled WGS sequence"/>
</dbReference>
<dbReference type="GO" id="GO:0046872">
    <property type="term" value="F:metal ion binding"/>
    <property type="evidence" value="ECO:0007669"/>
    <property type="project" value="UniProtKB-KW"/>
</dbReference>
<dbReference type="OrthoDB" id="9805307at2"/>
<proteinExistence type="inferred from homology"/>
<dbReference type="InterPro" id="IPR011234">
    <property type="entry name" value="Fumarylacetoacetase-like_C"/>
</dbReference>
<protein>
    <recommendedName>
        <fullName evidence="3">Fumarylacetoacetase-like C-terminal domain-containing protein</fullName>
    </recommendedName>
</protein>
<name>A0A5A9ZTA5_9ACTN</name>
<comment type="caution">
    <text evidence="4">The sequence shown here is derived from an EMBL/GenBank/DDBJ whole genome shotgun (WGS) entry which is preliminary data.</text>
</comment>
<dbReference type="InterPro" id="IPR036663">
    <property type="entry name" value="Fumarylacetoacetase_C_sf"/>
</dbReference>
<accession>A0A5A9ZTA5</accession>
<dbReference type="AlphaFoldDB" id="A0A5A9ZTA5"/>
<comment type="similarity">
    <text evidence="1">Belongs to the FAH family.</text>
</comment>
<dbReference type="GO" id="GO:0044281">
    <property type="term" value="P:small molecule metabolic process"/>
    <property type="evidence" value="ECO:0007669"/>
    <property type="project" value="UniProtKB-ARBA"/>
</dbReference>
<dbReference type="Gene3D" id="3.90.850.10">
    <property type="entry name" value="Fumarylacetoacetase-like, C-terminal domain"/>
    <property type="match status" value="1"/>
</dbReference>